<comment type="similarity">
    <text evidence="7">Belongs to the class I-like SAM-binding methyltransferase superfamily. TrmB family.</text>
</comment>
<dbReference type="InterPro" id="IPR055361">
    <property type="entry name" value="tRNA_methyltr_TrmB_bact"/>
</dbReference>
<dbReference type="InterPro" id="IPR029063">
    <property type="entry name" value="SAM-dependent_MTases_sf"/>
</dbReference>
<comment type="caution">
    <text evidence="7">Lacks conserved residue(s) required for the propagation of feature annotation.</text>
</comment>
<dbReference type="GO" id="GO:0008176">
    <property type="term" value="F:tRNA (guanine(46)-N7)-methyltransferase activity"/>
    <property type="evidence" value="ECO:0007669"/>
    <property type="project" value="UniProtKB-UniRule"/>
</dbReference>
<evidence type="ECO:0000256" key="1">
    <source>
        <dbReference type="ARBA" id="ARBA00000142"/>
    </source>
</evidence>
<protein>
    <recommendedName>
        <fullName evidence="7">tRNA (guanine-N(7)-)-methyltransferase</fullName>
        <ecNumber evidence="7">2.1.1.33</ecNumber>
    </recommendedName>
    <alternativeName>
        <fullName evidence="7">tRNA (guanine(46)-N(7))-methyltransferase</fullName>
    </alternativeName>
    <alternativeName>
        <fullName evidence="7">tRNA(m7G46)-methyltransferase</fullName>
    </alternativeName>
</protein>
<evidence type="ECO:0000256" key="3">
    <source>
        <dbReference type="ARBA" id="ARBA00022603"/>
    </source>
</evidence>
<feature type="binding site" evidence="7">
    <location>
        <position position="70"/>
    </location>
    <ligand>
        <name>S-adenosyl-L-methionine</name>
        <dbReference type="ChEBI" id="CHEBI:59789"/>
    </ligand>
</feature>
<keyword evidence="6 7" id="KW-0819">tRNA processing</keyword>
<keyword evidence="5 7" id="KW-0949">S-adenosyl-L-methionine</keyword>
<feature type="binding site" evidence="7">
    <location>
        <position position="155"/>
    </location>
    <ligand>
        <name>substrate</name>
    </ligand>
</feature>
<evidence type="ECO:0000256" key="5">
    <source>
        <dbReference type="ARBA" id="ARBA00022691"/>
    </source>
</evidence>
<evidence type="ECO:0000256" key="6">
    <source>
        <dbReference type="ARBA" id="ARBA00022694"/>
    </source>
</evidence>
<name>A0A9D1W8D0_9SPHI</name>
<accession>A0A9D1W8D0</accession>
<dbReference type="AlphaFoldDB" id="A0A9D1W8D0"/>
<dbReference type="Gene3D" id="3.40.50.150">
    <property type="entry name" value="Vaccinia Virus protein VP39"/>
    <property type="match status" value="1"/>
</dbReference>
<evidence type="ECO:0000256" key="4">
    <source>
        <dbReference type="ARBA" id="ARBA00022679"/>
    </source>
</evidence>
<dbReference type="EC" id="2.1.1.33" evidence="7"/>
<dbReference type="SUPFAM" id="SSF53335">
    <property type="entry name" value="S-adenosyl-L-methionine-dependent methyltransferases"/>
    <property type="match status" value="1"/>
</dbReference>
<organism evidence="8 9">
    <name type="scientific">Candidatus Sphingobacterium stercoripullorum</name>
    <dbReference type="NCBI Taxonomy" id="2838759"/>
    <lineage>
        <taxon>Bacteria</taxon>
        <taxon>Pseudomonadati</taxon>
        <taxon>Bacteroidota</taxon>
        <taxon>Sphingobacteriia</taxon>
        <taxon>Sphingobacteriales</taxon>
        <taxon>Sphingobacteriaceae</taxon>
        <taxon>Sphingobacterium</taxon>
    </lineage>
</organism>
<comment type="pathway">
    <text evidence="7">tRNA modification; N(7)-methylguanine-tRNA biosynthesis.</text>
</comment>
<dbReference type="NCBIfam" id="TIGR00091">
    <property type="entry name" value="tRNA (guanosine(46)-N7)-methyltransferase TrmB"/>
    <property type="match status" value="1"/>
</dbReference>
<sequence length="217" mass="25446">MAKNKLKKYAEFSTFNNAHTAEQGERLKGSWNSGFFKNKKPITLELACGKGEYSVSMAKMFPERNFIGVDLKGDRMWRGAKDALENNLDNVAFLRARIENIMDYFAVSEISEIWITFADPHPSKRRSKKRLTYERFLKLYREILEPRGILHLKTDSRLLYDSTLEELASFPSEIITATTDLYKEGLNDPVLEIKTYYERMFLAQNSKINYLQWRFKL</sequence>
<dbReference type="CDD" id="cd02440">
    <property type="entry name" value="AdoMet_MTases"/>
    <property type="match status" value="1"/>
</dbReference>
<comment type="function">
    <text evidence="2 7">Catalyzes the formation of N(7)-methylguanine at position 46 (m7G46) in tRNA.</text>
</comment>
<feature type="binding site" evidence="7">
    <location>
        <begin position="195"/>
        <end position="198"/>
    </location>
    <ligand>
        <name>substrate</name>
    </ligand>
</feature>
<feature type="binding site" evidence="7">
    <location>
        <position position="119"/>
    </location>
    <ligand>
        <name>S-adenosyl-L-methionine</name>
        <dbReference type="ChEBI" id="CHEBI:59789"/>
    </ligand>
</feature>
<reference evidence="8" key="2">
    <citation type="submission" date="2021-04" db="EMBL/GenBank/DDBJ databases">
        <authorList>
            <person name="Gilroy R."/>
        </authorList>
    </citation>
    <scope>NUCLEOTIDE SEQUENCE</scope>
    <source>
        <strain evidence="8">1719</strain>
    </source>
</reference>
<evidence type="ECO:0000313" key="9">
    <source>
        <dbReference type="Proteomes" id="UP000824156"/>
    </source>
</evidence>
<evidence type="ECO:0000256" key="7">
    <source>
        <dbReference type="HAMAP-Rule" id="MF_01057"/>
    </source>
</evidence>
<keyword evidence="4 7" id="KW-0808">Transferase</keyword>
<dbReference type="NCBIfam" id="NF001080">
    <property type="entry name" value="PRK00121.2-2"/>
    <property type="match status" value="1"/>
</dbReference>
<comment type="catalytic activity">
    <reaction evidence="1 7">
        <text>guanosine(46) in tRNA + S-adenosyl-L-methionine = N(7)-methylguanosine(46) in tRNA + S-adenosyl-L-homocysteine</text>
        <dbReference type="Rhea" id="RHEA:42708"/>
        <dbReference type="Rhea" id="RHEA-COMP:10188"/>
        <dbReference type="Rhea" id="RHEA-COMP:10189"/>
        <dbReference type="ChEBI" id="CHEBI:57856"/>
        <dbReference type="ChEBI" id="CHEBI:59789"/>
        <dbReference type="ChEBI" id="CHEBI:74269"/>
        <dbReference type="ChEBI" id="CHEBI:74480"/>
        <dbReference type="EC" id="2.1.1.33"/>
    </reaction>
</comment>
<dbReference type="PANTHER" id="PTHR23417">
    <property type="entry name" value="3-DEOXY-D-MANNO-OCTULOSONIC-ACID TRANSFERASE/TRNA GUANINE-N 7 - -METHYLTRANSFERASE"/>
    <property type="match status" value="1"/>
</dbReference>
<dbReference type="EMBL" id="DXEZ01000159">
    <property type="protein sequence ID" value="HIX54515.1"/>
    <property type="molecule type" value="Genomic_DNA"/>
</dbReference>
<evidence type="ECO:0000256" key="2">
    <source>
        <dbReference type="ARBA" id="ARBA00003015"/>
    </source>
</evidence>
<reference evidence="8" key="1">
    <citation type="journal article" date="2021" name="PeerJ">
        <title>Extensive microbial diversity within the chicken gut microbiome revealed by metagenomics and culture.</title>
        <authorList>
            <person name="Gilroy R."/>
            <person name="Ravi A."/>
            <person name="Getino M."/>
            <person name="Pursley I."/>
            <person name="Horton D.L."/>
            <person name="Alikhan N.F."/>
            <person name="Baker D."/>
            <person name="Gharbi K."/>
            <person name="Hall N."/>
            <person name="Watson M."/>
            <person name="Adriaenssens E.M."/>
            <person name="Foster-Nyarko E."/>
            <person name="Jarju S."/>
            <person name="Secka A."/>
            <person name="Antonio M."/>
            <person name="Oren A."/>
            <person name="Chaudhuri R.R."/>
            <person name="La Ragione R."/>
            <person name="Hildebrand F."/>
            <person name="Pallen M.J."/>
        </authorList>
    </citation>
    <scope>NUCLEOTIDE SEQUENCE</scope>
    <source>
        <strain evidence="8">1719</strain>
    </source>
</reference>
<evidence type="ECO:0000313" key="8">
    <source>
        <dbReference type="EMBL" id="HIX54515.1"/>
    </source>
</evidence>
<dbReference type="GO" id="GO:0043527">
    <property type="term" value="C:tRNA methyltransferase complex"/>
    <property type="evidence" value="ECO:0007669"/>
    <property type="project" value="TreeGrafter"/>
</dbReference>
<proteinExistence type="inferred from homology"/>
<keyword evidence="3 7" id="KW-0489">Methyltransferase</keyword>
<gene>
    <name evidence="7 8" type="primary">trmB</name>
    <name evidence="8" type="ORF">H9853_05765</name>
</gene>
<dbReference type="InterPro" id="IPR003358">
    <property type="entry name" value="tRNA_(Gua-N-7)_MeTrfase_Trmb"/>
</dbReference>
<dbReference type="PANTHER" id="PTHR23417:SF14">
    <property type="entry name" value="PENTACOTRIPEPTIDE-REPEAT REGION OF PRORP DOMAIN-CONTAINING PROTEIN"/>
    <property type="match status" value="1"/>
</dbReference>
<dbReference type="Proteomes" id="UP000824156">
    <property type="component" value="Unassembled WGS sequence"/>
</dbReference>
<feature type="binding site" evidence="7">
    <location>
        <position position="45"/>
    </location>
    <ligand>
        <name>S-adenosyl-L-methionine</name>
        <dbReference type="ChEBI" id="CHEBI:59789"/>
    </ligand>
</feature>
<comment type="caution">
    <text evidence="8">The sequence shown here is derived from an EMBL/GenBank/DDBJ whole genome shotgun (WGS) entry which is preliminary data.</text>
</comment>
<dbReference type="Pfam" id="PF02390">
    <property type="entry name" value="Methyltransf_4"/>
    <property type="match status" value="1"/>
</dbReference>
<dbReference type="HAMAP" id="MF_01057">
    <property type="entry name" value="tRNA_methyltr_TrmB"/>
    <property type="match status" value="1"/>
</dbReference>
<dbReference type="PROSITE" id="PS51625">
    <property type="entry name" value="SAM_MT_TRMB"/>
    <property type="match status" value="1"/>
</dbReference>